<evidence type="ECO:0000313" key="15">
    <source>
        <dbReference type="EMBL" id="AGB41101.1"/>
    </source>
</evidence>
<feature type="domain" description="Quinolinate phosphoribosyl transferase C-terminal" evidence="13">
    <location>
        <begin position="111"/>
        <end position="276"/>
    </location>
</feature>
<feature type="domain" description="Quinolinate phosphoribosyl transferase N-terminal" evidence="14">
    <location>
        <begin position="24"/>
        <end position="109"/>
    </location>
</feature>
<evidence type="ECO:0000256" key="5">
    <source>
        <dbReference type="ARBA" id="ARBA00011944"/>
    </source>
</evidence>
<dbReference type="GO" id="GO:0004514">
    <property type="term" value="F:nicotinate-nucleotide diphosphorylase (carboxylating) activity"/>
    <property type="evidence" value="ECO:0007669"/>
    <property type="project" value="UniProtKB-EC"/>
</dbReference>
<evidence type="ECO:0000256" key="9">
    <source>
        <dbReference type="ARBA" id="ARBA00033102"/>
    </source>
</evidence>
<keyword evidence="7 12" id="KW-0328">Glycosyltransferase</keyword>
<dbReference type="FunFam" id="3.90.1170.20:FF:000001">
    <property type="entry name" value="Nicotinate-nucleotide diphosphorylase (Carboxylating)"/>
    <property type="match status" value="1"/>
</dbReference>
<accession>L0K7U7</accession>
<evidence type="ECO:0000313" key="16">
    <source>
        <dbReference type="Proteomes" id="UP000010880"/>
    </source>
</evidence>
<dbReference type="CDD" id="cd01572">
    <property type="entry name" value="QPRTase"/>
    <property type="match status" value="1"/>
</dbReference>
<evidence type="ECO:0000256" key="4">
    <source>
        <dbReference type="ARBA" id="ARBA00011218"/>
    </source>
</evidence>
<dbReference type="KEGG" id="hhl:Halha_1152"/>
<dbReference type="NCBIfam" id="TIGR00078">
    <property type="entry name" value="nadC"/>
    <property type="match status" value="1"/>
</dbReference>
<evidence type="ECO:0000256" key="2">
    <source>
        <dbReference type="ARBA" id="ARBA00004893"/>
    </source>
</evidence>
<dbReference type="PATRIC" id="fig|748449.3.peg.1111"/>
<dbReference type="Gene3D" id="3.20.20.70">
    <property type="entry name" value="Aldolase class I"/>
    <property type="match status" value="1"/>
</dbReference>
<dbReference type="InterPro" id="IPR004393">
    <property type="entry name" value="NadC"/>
</dbReference>
<evidence type="ECO:0000256" key="8">
    <source>
        <dbReference type="ARBA" id="ARBA00022679"/>
    </source>
</evidence>
<dbReference type="eggNOG" id="COG0157">
    <property type="taxonomic scope" value="Bacteria"/>
</dbReference>
<dbReference type="Pfam" id="PF01729">
    <property type="entry name" value="QRPTase_C"/>
    <property type="match status" value="1"/>
</dbReference>
<dbReference type="UniPathway" id="UPA00253">
    <property type="reaction ID" value="UER00331"/>
</dbReference>
<comment type="catalytic activity">
    <reaction evidence="10">
        <text>nicotinate beta-D-ribonucleotide + CO2 + diphosphate = quinolinate + 5-phospho-alpha-D-ribose 1-diphosphate + 2 H(+)</text>
        <dbReference type="Rhea" id="RHEA:12733"/>
        <dbReference type="ChEBI" id="CHEBI:15378"/>
        <dbReference type="ChEBI" id="CHEBI:16526"/>
        <dbReference type="ChEBI" id="CHEBI:29959"/>
        <dbReference type="ChEBI" id="CHEBI:33019"/>
        <dbReference type="ChEBI" id="CHEBI:57502"/>
        <dbReference type="ChEBI" id="CHEBI:58017"/>
        <dbReference type="EC" id="2.4.2.19"/>
    </reaction>
</comment>
<dbReference type="Proteomes" id="UP000010880">
    <property type="component" value="Chromosome"/>
</dbReference>
<dbReference type="Pfam" id="PF02749">
    <property type="entry name" value="QRPTase_N"/>
    <property type="match status" value="1"/>
</dbReference>
<dbReference type="Gene3D" id="3.90.1170.20">
    <property type="entry name" value="Quinolinate phosphoribosyl transferase, N-terminal domain"/>
    <property type="match status" value="1"/>
</dbReference>
<dbReference type="InterPro" id="IPR037128">
    <property type="entry name" value="Quinolinate_PRibosylTase_N_sf"/>
</dbReference>
<dbReference type="GO" id="GO:0034213">
    <property type="term" value="P:quinolinate catabolic process"/>
    <property type="evidence" value="ECO:0007669"/>
    <property type="project" value="TreeGrafter"/>
</dbReference>
<dbReference type="PIRSF" id="PIRSF006250">
    <property type="entry name" value="NadC_ModD"/>
    <property type="match status" value="1"/>
</dbReference>
<protein>
    <recommendedName>
        <fullName evidence="11">Probable nicotinate-nucleotide pyrophosphorylase [carboxylating]</fullName>
        <ecNumber evidence="5">2.4.2.19</ecNumber>
    </recommendedName>
    <alternativeName>
        <fullName evidence="9">Quinolinate phosphoribosyltransferase [decarboxylating]</fullName>
    </alternativeName>
</protein>
<dbReference type="EMBL" id="CP003359">
    <property type="protein sequence ID" value="AGB41101.1"/>
    <property type="molecule type" value="Genomic_DNA"/>
</dbReference>
<evidence type="ECO:0000256" key="6">
    <source>
        <dbReference type="ARBA" id="ARBA00022642"/>
    </source>
</evidence>
<evidence type="ECO:0000259" key="13">
    <source>
        <dbReference type="Pfam" id="PF01729"/>
    </source>
</evidence>
<dbReference type="PANTHER" id="PTHR32179:SF3">
    <property type="entry name" value="NICOTINATE-NUCLEOTIDE PYROPHOSPHORYLASE [CARBOXYLATING]"/>
    <property type="match status" value="1"/>
</dbReference>
<dbReference type="AlphaFoldDB" id="L0K7U7"/>
<dbReference type="RefSeq" id="WP_015326826.1">
    <property type="nucleotide sequence ID" value="NC_019978.1"/>
</dbReference>
<keyword evidence="8 12" id="KW-0808">Transferase</keyword>
<dbReference type="HOGENOM" id="CLU_039622_0_1_9"/>
<keyword evidence="6" id="KW-0662">Pyridine nucleotide biosynthesis</keyword>
<organism evidence="15 16">
    <name type="scientific">Halobacteroides halobius (strain ATCC 35273 / DSM 5150 / MD-1)</name>
    <dbReference type="NCBI Taxonomy" id="748449"/>
    <lineage>
        <taxon>Bacteria</taxon>
        <taxon>Bacillati</taxon>
        <taxon>Bacillota</taxon>
        <taxon>Clostridia</taxon>
        <taxon>Halanaerobiales</taxon>
        <taxon>Halobacteroidaceae</taxon>
        <taxon>Halobacteroides</taxon>
    </lineage>
</organism>
<dbReference type="STRING" id="748449.Halha_1152"/>
<dbReference type="InterPro" id="IPR036068">
    <property type="entry name" value="Nicotinate_pribotase-like_C"/>
</dbReference>
<dbReference type="FunFam" id="3.20.20.70:FF:000030">
    <property type="entry name" value="Nicotinate-nucleotide pyrophosphorylase, carboxylating"/>
    <property type="match status" value="1"/>
</dbReference>
<evidence type="ECO:0000256" key="1">
    <source>
        <dbReference type="ARBA" id="ARBA00003237"/>
    </source>
</evidence>
<dbReference type="SUPFAM" id="SSF54675">
    <property type="entry name" value="Nicotinate/Quinolinate PRTase N-terminal domain-like"/>
    <property type="match status" value="1"/>
</dbReference>
<evidence type="ECO:0000256" key="11">
    <source>
        <dbReference type="ARBA" id="ARBA00069173"/>
    </source>
</evidence>
<dbReference type="EC" id="2.4.2.19" evidence="5"/>
<comment type="pathway">
    <text evidence="2">Cofactor biosynthesis; NAD(+) biosynthesis; nicotinate D-ribonucleotide from quinolinate: step 1/1.</text>
</comment>
<sequence>MNLNKNKVIKIIKEALAEDIGTGDLTTQSTIKDNKLETGIILAKENGVIAGLEVAKLVFDCLDNDIKFEKLVTEGSKVKRQTPVVKVSGPIASLLSGERLALNFLQRMSGIATKTARYVELVADYDVRIVDTRKTTPNLRSLEKYAVRIGGGFNHRSGLYDAVMIKDNHIQAVGSITKAVKRARENVAHTVKIEVETEDLAQVKEALSVGVDIIMLDNMSSQLMAQAVELIGEQAIVEASGGITAETIREVAQTGADVISVGELTHTIDSLDISLDIKED</sequence>
<evidence type="ECO:0000256" key="10">
    <source>
        <dbReference type="ARBA" id="ARBA00047445"/>
    </source>
</evidence>
<dbReference type="GO" id="GO:0009435">
    <property type="term" value="P:NAD+ biosynthetic process"/>
    <property type="evidence" value="ECO:0007669"/>
    <property type="project" value="UniProtKB-UniPathway"/>
</dbReference>
<comment type="similarity">
    <text evidence="3 12">Belongs to the NadC/ModD family.</text>
</comment>
<evidence type="ECO:0000259" key="14">
    <source>
        <dbReference type="Pfam" id="PF02749"/>
    </source>
</evidence>
<dbReference type="InterPro" id="IPR002638">
    <property type="entry name" value="Quinolinate_PRibosylTrfase_C"/>
</dbReference>
<evidence type="ECO:0000256" key="12">
    <source>
        <dbReference type="PIRNR" id="PIRNR006250"/>
    </source>
</evidence>
<dbReference type="SUPFAM" id="SSF51690">
    <property type="entry name" value="Nicotinate/Quinolinate PRTase C-terminal domain-like"/>
    <property type="match status" value="1"/>
</dbReference>
<comment type="subunit">
    <text evidence="4">Hexamer formed by 3 homodimers.</text>
</comment>
<dbReference type="GO" id="GO:0005737">
    <property type="term" value="C:cytoplasm"/>
    <property type="evidence" value="ECO:0007669"/>
    <property type="project" value="TreeGrafter"/>
</dbReference>
<dbReference type="PANTHER" id="PTHR32179">
    <property type="entry name" value="NICOTINATE-NUCLEOTIDE PYROPHOSPHORYLASE [CARBOXYLATING]"/>
    <property type="match status" value="1"/>
</dbReference>
<dbReference type="InterPro" id="IPR027277">
    <property type="entry name" value="NadC/ModD"/>
</dbReference>
<reference evidence="16" key="1">
    <citation type="submission" date="2012-02" db="EMBL/GenBank/DDBJ databases">
        <title>The complete genome of Halobacteroides halobius DSM 5150.</title>
        <authorList>
            <person name="Lucas S."/>
            <person name="Copeland A."/>
            <person name="Lapidus A."/>
            <person name="Glavina del Rio T."/>
            <person name="Dalin E."/>
            <person name="Tice H."/>
            <person name="Bruce D."/>
            <person name="Goodwin L."/>
            <person name="Pitluck S."/>
            <person name="Peters L."/>
            <person name="Mikhailova N."/>
            <person name="Gu W."/>
            <person name="Kyrpides N."/>
            <person name="Mavromatis K."/>
            <person name="Ivanova N."/>
            <person name="Brettin T."/>
            <person name="Detter J.C."/>
            <person name="Han C."/>
            <person name="Larimer F."/>
            <person name="Land M."/>
            <person name="Hauser L."/>
            <person name="Markowitz V."/>
            <person name="Cheng J.-F."/>
            <person name="Hugenholtz P."/>
            <person name="Woyke T."/>
            <person name="Wu D."/>
            <person name="Tindall B."/>
            <person name="Pomrenke H."/>
            <person name="Brambilla E."/>
            <person name="Klenk H.-P."/>
            <person name="Eisen J.A."/>
        </authorList>
    </citation>
    <scope>NUCLEOTIDE SEQUENCE [LARGE SCALE GENOMIC DNA]</scope>
    <source>
        <strain evidence="16">ATCC 35273 / DSM 5150 / MD-1</strain>
    </source>
</reference>
<keyword evidence="16" id="KW-1185">Reference proteome</keyword>
<proteinExistence type="inferred from homology"/>
<evidence type="ECO:0000256" key="7">
    <source>
        <dbReference type="ARBA" id="ARBA00022676"/>
    </source>
</evidence>
<comment type="function">
    <text evidence="1">Involved in the catabolism of quinolinic acid (QA).</text>
</comment>
<dbReference type="InterPro" id="IPR022412">
    <property type="entry name" value="Quinolinate_PRibosylTrfase_N"/>
</dbReference>
<evidence type="ECO:0000256" key="3">
    <source>
        <dbReference type="ARBA" id="ARBA00009400"/>
    </source>
</evidence>
<dbReference type="InterPro" id="IPR013785">
    <property type="entry name" value="Aldolase_TIM"/>
</dbReference>
<dbReference type="OrthoDB" id="9782546at2"/>
<gene>
    <name evidence="15" type="ordered locus">Halha_1152</name>
</gene>
<name>L0K7U7_HALHC</name>